<dbReference type="RefSeq" id="XP_018493674.1">
    <property type="nucleotide sequence ID" value="XM_018638158.1"/>
</dbReference>
<evidence type="ECO:0000256" key="3">
    <source>
        <dbReference type="ARBA" id="ARBA00022737"/>
    </source>
</evidence>
<keyword evidence="2 7" id="KW-0732">Signal</keyword>
<feature type="signal peptide" evidence="7">
    <location>
        <begin position="1"/>
        <end position="17"/>
    </location>
</feature>
<evidence type="ECO:0000313" key="10">
    <source>
        <dbReference type="RefSeq" id="XP_018493674.1"/>
    </source>
</evidence>
<dbReference type="InterPro" id="IPR036508">
    <property type="entry name" value="Chitin-bd_dom_sf"/>
</dbReference>
<dbReference type="SUPFAM" id="SSF57625">
    <property type="entry name" value="Invertebrate chitin-binding proteins"/>
    <property type="match status" value="1"/>
</dbReference>
<gene>
    <name evidence="10" type="primary">LOC100907069</name>
</gene>
<evidence type="ECO:0000256" key="2">
    <source>
        <dbReference type="ARBA" id="ARBA00022729"/>
    </source>
</evidence>
<dbReference type="KEGG" id="goe:100907069"/>
<dbReference type="Gene3D" id="2.170.140.10">
    <property type="entry name" value="Chitin binding domain"/>
    <property type="match status" value="1"/>
</dbReference>
<dbReference type="GO" id="GO:0005576">
    <property type="term" value="C:extracellular region"/>
    <property type="evidence" value="ECO:0007669"/>
    <property type="project" value="InterPro"/>
</dbReference>
<keyword evidence="1" id="KW-0147">Chitin-binding</keyword>
<feature type="chain" id="PRO_5042599864" evidence="7">
    <location>
        <begin position="18"/>
        <end position="111"/>
    </location>
</feature>
<feature type="domain" description="Chitin-binding type-2" evidence="8">
    <location>
        <begin position="52"/>
        <end position="111"/>
    </location>
</feature>
<keyword evidence="4" id="KW-1015">Disulfide bond</keyword>
<dbReference type="GeneID" id="100907069"/>
<sequence>MFAVFVLSCCVLAHANGAPAFAGGLSMPVVPPMFSGFNPPAPSDHSSDTPSDPDCPPTDGTIPLYIPDPESCSKYTVCSGGFGLKLECAPGMHFNVATSSCTFPALAKCSL</sequence>
<evidence type="ECO:0000256" key="4">
    <source>
        <dbReference type="ARBA" id="ARBA00023157"/>
    </source>
</evidence>
<dbReference type="PANTHER" id="PTHR23301">
    <property type="entry name" value="CHITIN BINDING PERITROPHIN-A"/>
    <property type="match status" value="1"/>
</dbReference>
<proteinExistence type="predicted"/>
<dbReference type="AlphaFoldDB" id="A0AAJ7P8X5"/>
<keyword evidence="9" id="KW-1185">Reference proteome</keyword>
<evidence type="ECO:0000256" key="1">
    <source>
        <dbReference type="ARBA" id="ARBA00022669"/>
    </source>
</evidence>
<evidence type="ECO:0000256" key="5">
    <source>
        <dbReference type="ARBA" id="ARBA00023180"/>
    </source>
</evidence>
<dbReference type="Proteomes" id="UP000694867">
    <property type="component" value="Unplaced"/>
</dbReference>
<evidence type="ECO:0000313" key="9">
    <source>
        <dbReference type="Proteomes" id="UP000694867"/>
    </source>
</evidence>
<accession>A0AAJ7P8X5</accession>
<dbReference type="InterPro" id="IPR051940">
    <property type="entry name" value="Chitin_bind-dev_reg"/>
</dbReference>
<dbReference type="Pfam" id="PF01607">
    <property type="entry name" value="CBM_14"/>
    <property type="match status" value="1"/>
</dbReference>
<name>A0AAJ7P8X5_9ACAR</name>
<organism evidence="9 10">
    <name type="scientific">Galendromus occidentalis</name>
    <name type="common">western predatory mite</name>
    <dbReference type="NCBI Taxonomy" id="34638"/>
    <lineage>
        <taxon>Eukaryota</taxon>
        <taxon>Metazoa</taxon>
        <taxon>Ecdysozoa</taxon>
        <taxon>Arthropoda</taxon>
        <taxon>Chelicerata</taxon>
        <taxon>Arachnida</taxon>
        <taxon>Acari</taxon>
        <taxon>Parasitiformes</taxon>
        <taxon>Mesostigmata</taxon>
        <taxon>Gamasina</taxon>
        <taxon>Phytoseioidea</taxon>
        <taxon>Phytoseiidae</taxon>
        <taxon>Typhlodrominae</taxon>
        <taxon>Galendromus</taxon>
    </lineage>
</organism>
<dbReference type="PANTHER" id="PTHR23301:SF0">
    <property type="entry name" value="CHITIN-BINDING TYPE-2 DOMAIN-CONTAINING PROTEIN-RELATED"/>
    <property type="match status" value="1"/>
</dbReference>
<evidence type="ECO:0000256" key="7">
    <source>
        <dbReference type="SAM" id="SignalP"/>
    </source>
</evidence>
<protein>
    <submittedName>
        <fullName evidence="10">Peritrophin-1</fullName>
    </submittedName>
</protein>
<evidence type="ECO:0000256" key="6">
    <source>
        <dbReference type="SAM" id="MobiDB-lite"/>
    </source>
</evidence>
<reference evidence="10" key="1">
    <citation type="submission" date="2025-08" db="UniProtKB">
        <authorList>
            <consortium name="RefSeq"/>
        </authorList>
    </citation>
    <scope>IDENTIFICATION</scope>
</reference>
<keyword evidence="3" id="KW-0677">Repeat</keyword>
<dbReference type="GO" id="GO:0008061">
    <property type="term" value="F:chitin binding"/>
    <property type="evidence" value="ECO:0007669"/>
    <property type="project" value="UniProtKB-KW"/>
</dbReference>
<dbReference type="SMART" id="SM00494">
    <property type="entry name" value="ChtBD2"/>
    <property type="match status" value="1"/>
</dbReference>
<feature type="region of interest" description="Disordered" evidence="6">
    <location>
        <begin position="37"/>
        <end position="60"/>
    </location>
</feature>
<keyword evidence="5" id="KW-0325">Glycoprotein</keyword>
<dbReference type="InterPro" id="IPR002557">
    <property type="entry name" value="Chitin-bd_dom"/>
</dbReference>
<evidence type="ECO:0000259" key="8">
    <source>
        <dbReference type="PROSITE" id="PS50940"/>
    </source>
</evidence>
<dbReference type="PROSITE" id="PS50940">
    <property type="entry name" value="CHIT_BIND_II"/>
    <property type="match status" value="1"/>
</dbReference>